<gene>
    <name evidence="2" type="ORF">SAMN04487860_103252</name>
</gene>
<dbReference type="EMBL" id="FRCT01000003">
    <property type="protein sequence ID" value="SHM35035.1"/>
    <property type="molecule type" value="Genomic_DNA"/>
</dbReference>
<proteinExistence type="predicted"/>
<dbReference type="AlphaFoldDB" id="A0A1M7I2U9"/>
<feature type="transmembrane region" description="Helical" evidence="1">
    <location>
        <begin position="120"/>
        <end position="139"/>
    </location>
</feature>
<keyword evidence="1" id="KW-0812">Transmembrane</keyword>
<reference evidence="2 3" key="1">
    <citation type="submission" date="2016-11" db="EMBL/GenBank/DDBJ databases">
        <authorList>
            <person name="Jaros S."/>
            <person name="Januszkiewicz K."/>
            <person name="Wedrychowicz H."/>
        </authorList>
    </citation>
    <scope>NUCLEOTIDE SEQUENCE [LARGE SCALE GENOMIC DNA]</scope>
    <source>
        <strain evidence="2 3">Y1</strain>
    </source>
</reference>
<feature type="transmembrane region" description="Helical" evidence="1">
    <location>
        <begin position="26"/>
        <end position="45"/>
    </location>
</feature>
<evidence type="ECO:0000256" key="1">
    <source>
        <dbReference type="SAM" id="Phobius"/>
    </source>
</evidence>
<keyword evidence="1" id="KW-1133">Transmembrane helix</keyword>
<organism evidence="2 3">
    <name type="scientific">Ruminococcus flavefaciens</name>
    <dbReference type="NCBI Taxonomy" id="1265"/>
    <lineage>
        <taxon>Bacteria</taxon>
        <taxon>Bacillati</taxon>
        <taxon>Bacillota</taxon>
        <taxon>Clostridia</taxon>
        <taxon>Eubacteriales</taxon>
        <taxon>Oscillospiraceae</taxon>
        <taxon>Ruminococcus</taxon>
    </lineage>
</organism>
<evidence type="ECO:0000313" key="3">
    <source>
        <dbReference type="Proteomes" id="UP000184394"/>
    </source>
</evidence>
<sequence length="260" mass="30098">MNRRERDRHRKEAAERAAKKARKDKISTCMAIAAFLVSILHRIFFKPDVMTGEEGLRAVFVFSLLRVIFGFAADVALGIIVWKVMRIFFNDEHEKGAYKDCHKNETVKNDVKKHSKAGRYAAFVVTYVLALLIYLSMGVRASAFHTQREINRLSSIDNISYIGFVGDTFMDMKQGETITVRVKGCRIDTDILSYRRVKRGWRRSKGIVYRFSVLEDSSFRYIAQVSDIEGEELKYRLDPEKEYIIKLYKNSRLIASIDQA</sequence>
<accession>A0A1M7I2U9</accession>
<feature type="transmembrane region" description="Helical" evidence="1">
    <location>
        <begin position="57"/>
        <end position="82"/>
    </location>
</feature>
<dbReference type="Proteomes" id="UP000184394">
    <property type="component" value="Unassembled WGS sequence"/>
</dbReference>
<dbReference type="RefSeq" id="WP_072949490.1">
    <property type="nucleotide sequence ID" value="NZ_FRCT01000003.1"/>
</dbReference>
<name>A0A1M7I2U9_RUMFL</name>
<dbReference type="OrthoDB" id="1822436at2"/>
<keyword evidence="1" id="KW-0472">Membrane</keyword>
<evidence type="ECO:0000313" key="2">
    <source>
        <dbReference type="EMBL" id="SHM35035.1"/>
    </source>
</evidence>
<protein>
    <submittedName>
        <fullName evidence="2">Uncharacterized protein</fullName>
    </submittedName>
</protein>